<gene>
    <name evidence="13" type="ORF">OFUS_LOCUS10162</name>
</gene>
<comment type="similarity">
    <text evidence="9">Belongs to the G-protein coupled receptor 1 family.</text>
</comment>
<evidence type="ECO:0000256" key="8">
    <source>
        <dbReference type="ARBA" id="ARBA00023224"/>
    </source>
</evidence>
<dbReference type="Pfam" id="PF00001">
    <property type="entry name" value="7tm_1"/>
    <property type="match status" value="1"/>
</dbReference>
<dbReference type="Proteomes" id="UP000749559">
    <property type="component" value="Unassembled WGS sequence"/>
</dbReference>
<feature type="region of interest" description="Disordered" evidence="10">
    <location>
        <begin position="345"/>
        <end position="371"/>
    </location>
</feature>
<evidence type="ECO:0000256" key="10">
    <source>
        <dbReference type="SAM" id="MobiDB-lite"/>
    </source>
</evidence>
<evidence type="ECO:0000313" key="14">
    <source>
        <dbReference type="Proteomes" id="UP000749559"/>
    </source>
</evidence>
<protein>
    <recommendedName>
        <fullName evidence="12">G-protein coupled receptors family 1 profile domain-containing protein</fullName>
    </recommendedName>
</protein>
<evidence type="ECO:0000313" key="13">
    <source>
        <dbReference type="EMBL" id="CAH1783886.1"/>
    </source>
</evidence>
<dbReference type="Gene3D" id="1.20.1070.10">
    <property type="entry name" value="Rhodopsin 7-helix transmembrane proteins"/>
    <property type="match status" value="2"/>
</dbReference>
<dbReference type="OrthoDB" id="10071887at2759"/>
<dbReference type="SUPFAM" id="SSF81321">
    <property type="entry name" value="Family A G protein-coupled receptor-like"/>
    <property type="match status" value="1"/>
</dbReference>
<dbReference type="InterPro" id="IPR017452">
    <property type="entry name" value="GPCR_Rhodpsn_7TM"/>
</dbReference>
<keyword evidence="6 11" id="KW-0472">Membrane</keyword>
<evidence type="ECO:0000259" key="12">
    <source>
        <dbReference type="PROSITE" id="PS50262"/>
    </source>
</evidence>
<dbReference type="GO" id="GO:0045202">
    <property type="term" value="C:synapse"/>
    <property type="evidence" value="ECO:0007669"/>
    <property type="project" value="GOC"/>
</dbReference>
<evidence type="ECO:0000256" key="7">
    <source>
        <dbReference type="ARBA" id="ARBA00023170"/>
    </source>
</evidence>
<dbReference type="PRINTS" id="PR00243">
    <property type="entry name" value="MUSCARINICR"/>
</dbReference>
<evidence type="ECO:0000256" key="9">
    <source>
        <dbReference type="RuleBase" id="RU000688"/>
    </source>
</evidence>
<keyword evidence="3 9" id="KW-0812">Transmembrane</keyword>
<dbReference type="InterPro" id="IPR000995">
    <property type="entry name" value="Musac_Ach_rcpt"/>
</dbReference>
<feature type="compositionally biased region" description="Basic and acidic residues" evidence="10">
    <location>
        <begin position="16"/>
        <end position="25"/>
    </location>
</feature>
<evidence type="ECO:0000256" key="5">
    <source>
        <dbReference type="ARBA" id="ARBA00023040"/>
    </source>
</evidence>
<organism evidence="13 14">
    <name type="scientific">Owenia fusiformis</name>
    <name type="common">Polychaete worm</name>
    <dbReference type="NCBI Taxonomy" id="6347"/>
    <lineage>
        <taxon>Eukaryota</taxon>
        <taxon>Metazoa</taxon>
        <taxon>Spiralia</taxon>
        <taxon>Lophotrochozoa</taxon>
        <taxon>Annelida</taxon>
        <taxon>Polychaeta</taxon>
        <taxon>Sedentaria</taxon>
        <taxon>Canalipalpata</taxon>
        <taxon>Sabellida</taxon>
        <taxon>Oweniida</taxon>
        <taxon>Oweniidae</taxon>
        <taxon>Owenia</taxon>
    </lineage>
</organism>
<feature type="transmembrane region" description="Helical" evidence="11">
    <location>
        <begin position="128"/>
        <end position="152"/>
    </location>
</feature>
<dbReference type="EMBL" id="CAIIXF020000005">
    <property type="protein sequence ID" value="CAH1783886.1"/>
    <property type="molecule type" value="Genomic_DNA"/>
</dbReference>
<dbReference type="GO" id="GO:0005886">
    <property type="term" value="C:plasma membrane"/>
    <property type="evidence" value="ECO:0007669"/>
    <property type="project" value="UniProtKB-SubCell"/>
</dbReference>
<dbReference type="PRINTS" id="PR00237">
    <property type="entry name" value="GPCRRHODOPSN"/>
</dbReference>
<keyword evidence="4 11" id="KW-1133">Transmembrane helix</keyword>
<evidence type="ECO:0000256" key="6">
    <source>
        <dbReference type="ARBA" id="ARBA00023136"/>
    </source>
</evidence>
<keyword evidence="14" id="KW-1185">Reference proteome</keyword>
<dbReference type="AlphaFoldDB" id="A0A8S4NT18"/>
<dbReference type="PANTHER" id="PTHR24248:SF204">
    <property type="entry name" value="HISTAMINE H1 RECEPTOR"/>
    <property type="match status" value="1"/>
</dbReference>
<dbReference type="GO" id="GO:0016907">
    <property type="term" value="F:G protein-coupled acetylcholine receptor activity"/>
    <property type="evidence" value="ECO:0007669"/>
    <property type="project" value="InterPro"/>
</dbReference>
<evidence type="ECO:0000256" key="3">
    <source>
        <dbReference type="ARBA" id="ARBA00022692"/>
    </source>
</evidence>
<feature type="transmembrane region" description="Helical" evidence="11">
    <location>
        <begin position="195"/>
        <end position="223"/>
    </location>
</feature>
<feature type="domain" description="G-protein coupled receptors family 1 profile" evidence="12">
    <location>
        <begin position="144"/>
        <end position="653"/>
    </location>
</feature>
<name>A0A8S4NT18_OWEFU</name>
<keyword evidence="7 9" id="KW-0675">Receptor</keyword>
<feature type="compositionally biased region" description="Basic and acidic residues" evidence="10">
    <location>
        <begin position="498"/>
        <end position="515"/>
    </location>
</feature>
<feature type="transmembrane region" description="Helical" evidence="11">
    <location>
        <begin position="244"/>
        <end position="269"/>
    </location>
</feature>
<dbReference type="InterPro" id="IPR000276">
    <property type="entry name" value="GPCR_Rhodpsn"/>
</dbReference>
<comment type="subcellular location">
    <subcellularLocation>
        <location evidence="1">Cell membrane</location>
        <topology evidence="1">Multi-pass membrane protein</topology>
    </subcellularLocation>
</comment>
<feature type="region of interest" description="Disordered" evidence="10">
    <location>
        <begin position="452"/>
        <end position="541"/>
    </location>
</feature>
<reference evidence="13" key="1">
    <citation type="submission" date="2022-03" db="EMBL/GenBank/DDBJ databases">
        <authorList>
            <person name="Martin C."/>
        </authorList>
    </citation>
    <scope>NUCLEOTIDE SEQUENCE</scope>
</reference>
<sequence>MGDYPTIVNNATGKHNTGDELYSRDDDGIRGVNTTHNSTDIMKTIGLDVNIHTGMDNMHYLDNTGENIGLPLAQRLSYSYSATLNLSENISLCNPLMNGSYTGLNLTSCEMLNSTTEATVKYNLLVDIPLGIVLGLMCLMTFLGNAMVLQAVRTEKRLQTVSNMFIVSLAVSDLIVGLCVMPISAIYIFTKDWLFGVFVCQFWIGVDYTASTASILNLFILSLDRHWSVTSPLKYLRQRTKKRACIMISLVWFASSLWLIPVIGWHYFYNNGVRTVPSNVCDTEYAQNKLLKIVTGIFNFYVPLGIMFVLYGKIFWEIKKRAKFEIGQRNVGGASTSAKYTKSQGCSIDSRRNSHVSDTFEDDSSDPPSASARFNNLLRVPGDYTDVTSDEEIVRKTVVAEYTELRSIGNKSQNGYTLIDKSTPSIHIQIDFVYDECVMDSTTEKLERYVYSSETDEDHMTPKHKPWSVSEIEHDTSRKLLPSRGNYHSINRPNGASRRSESRCSRSSSFKERTFRARQSSLQRPNAHRSQSRNGPDRLNQKRHSDASLLEFFRRSEHAPQISRTKSMKQNAARLLRLRTHCNKKKKQSSALTREIKAARQLGVIMGAFTICFLPYFICFLVVAFCFNCISDDLMTTVTWIGYLNSTLNPILYPLCNINFRRKLKTMLCIKSKDGKNPHNPNNSHYMRERLSSRPSIAVADDY</sequence>
<feature type="transmembrane region" description="Helical" evidence="11">
    <location>
        <begin position="164"/>
        <end position="189"/>
    </location>
</feature>
<evidence type="ECO:0000256" key="1">
    <source>
        <dbReference type="ARBA" id="ARBA00004651"/>
    </source>
</evidence>
<feature type="transmembrane region" description="Helical" evidence="11">
    <location>
        <begin position="289"/>
        <end position="311"/>
    </location>
</feature>
<dbReference type="PROSITE" id="PS00237">
    <property type="entry name" value="G_PROTEIN_RECEP_F1_1"/>
    <property type="match status" value="1"/>
</dbReference>
<feature type="region of interest" description="Disordered" evidence="10">
    <location>
        <begin position="1"/>
        <end position="25"/>
    </location>
</feature>
<comment type="caution">
    <text evidence="13">The sequence shown here is derived from an EMBL/GenBank/DDBJ whole genome shotgun (WGS) entry which is preliminary data.</text>
</comment>
<dbReference type="GO" id="GO:0043410">
    <property type="term" value="P:positive regulation of MAPK cascade"/>
    <property type="evidence" value="ECO:0007669"/>
    <property type="project" value="TreeGrafter"/>
</dbReference>
<evidence type="ECO:0000256" key="2">
    <source>
        <dbReference type="ARBA" id="ARBA00022475"/>
    </source>
</evidence>
<feature type="transmembrane region" description="Helical" evidence="11">
    <location>
        <begin position="602"/>
        <end position="625"/>
    </location>
</feature>
<keyword evidence="2" id="KW-1003">Cell membrane</keyword>
<evidence type="ECO:0000256" key="11">
    <source>
        <dbReference type="SAM" id="Phobius"/>
    </source>
</evidence>
<dbReference type="PROSITE" id="PS50262">
    <property type="entry name" value="G_PROTEIN_RECEP_F1_2"/>
    <property type="match status" value="1"/>
</dbReference>
<accession>A0A8S4NT18</accession>
<keyword evidence="8 9" id="KW-0807">Transducer</keyword>
<keyword evidence="5 9" id="KW-0297">G-protein coupled receptor</keyword>
<proteinExistence type="inferred from homology"/>
<dbReference type="PANTHER" id="PTHR24248">
    <property type="entry name" value="ADRENERGIC RECEPTOR-RELATED G-PROTEIN COUPLED RECEPTOR"/>
    <property type="match status" value="1"/>
</dbReference>
<evidence type="ECO:0000256" key="4">
    <source>
        <dbReference type="ARBA" id="ARBA00022989"/>
    </source>
</evidence>
<dbReference type="GO" id="GO:0071880">
    <property type="term" value="P:adenylate cyclase-activating adrenergic receptor signaling pathway"/>
    <property type="evidence" value="ECO:0007669"/>
    <property type="project" value="TreeGrafter"/>
</dbReference>